<dbReference type="GO" id="GO:0009253">
    <property type="term" value="P:peptidoglycan catabolic process"/>
    <property type="evidence" value="ECO:0007669"/>
    <property type="project" value="InterPro"/>
</dbReference>
<dbReference type="GO" id="GO:0016998">
    <property type="term" value="P:cell wall macromolecule catabolic process"/>
    <property type="evidence" value="ECO:0007669"/>
    <property type="project" value="InterPro"/>
</dbReference>
<organism evidence="4 5">
    <name type="scientific">Bilifractor porci</name>
    <dbReference type="NCBI Taxonomy" id="2606636"/>
    <lineage>
        <taxon>Bacteria</taxon>
        <taxon>Bacillati</taxon>
        <taxon>Bacillota</taxon>
        <taxon>Clostridia</taxon>
        <taxon>Lachnospirales</taxon>
        <taxon>Lachnospiraceae</taxon>
        <taxon>Bilifractor</taxon>
    </lineage>
</organism>
<comment type="caution">
    <text evidence="4">The sequence shown here is derived from an EMBL/GenBank/DDBJ whole genome shotgun (WGS) entry which is preliminary data.</text>
</comment>
<dbReference type="PANTHER" id="PTHR34135">
    <property type="entry name" value="LYSOZYME"/>
    <property type="match status" value="1"/>
</dbReference>
<dbReference type="SUPFAM" id="SSF47090">
    <property type="entry name" value="PGBD-like"/>
    <property type="match status" value="1"/>
</dbReference>
<accession>A0A7X2TP30</accession>
<dbReference type="Pfam" id="PF25309">
    <property type="entry name" value="ELLD"/>
    <property type="match status" value="1"/>
</dbReference>
<evidence type="ECO:0000313" key="5">
    <source>
        <dbReference type="Proteomes" id="UP000466864"/>
    </source>
</evidence>
<dbReference type="InterPro" id="IPR036365">
    <property type="entry name" value="PGBD-like_sf"/>
</dbReference>
<dbReference type="InterPro" id="IPR057370">
    <property type="entry name" value="ELLD"/>
</dbReference>
<reference evidence="4 5" key="1">
    <citation type="submission" date="2019-08" db="EMBL/GenBank/DDBJ databases">
        <title>In-depth cultivation of the pig gut microbiome towards novel bacterial diversity and tailored functional studies.</title>
        <authorList>
            <person name="Wylensek D."/>
            <person name="Hitch T.C.A."/>
            <person name="Clavel T."/>
        </authorList>
    </citation>
    <scope>NUCLEOTIDE SEQUENCE [LARGE SCALE GENOMIC DNA]</scope>
    <source>
        <strain evidence="4 5">Oil+RF-744-WCA-WT-13</strain>
    </source>
</reference>
<dbReference type="InterPro" id="IPR002477">
    <property type="entry name" value="Peptidoglycan-bd-like"/>
</dbReference>
<feature type="domain" description="Peptidoglycan binding-like" evidence="2">
    <location>
        <begin position="405"/>
        <end position="463"/>
    </location>
</feature>
<evidence type="ECO:0000313" key="4">
    <source>
        <dbReference type="EMBL" id="MST81593.1"/>
    </source>
</evidence>
<keyword evidence="5" id="KW-1185">Reference proteome</keyword>
<dbReference type="Gene3D" id="1.10.101.10">
    <property type="entry name" value="PGBD-like superfamily/PGBD"/>
    <property type="match status" value="1"/>
</dbReference>
<comment type="similarity">
    <text evidence="1">Belongs to the glycosyl hydrolase 25 family.</text>
</comment>
<dbReference type="RefSeq" id="WP_154457403.1">
    <property type="nucleotide sequence ID" value="NZ_VUMV01000002.1"/>
</dbReference>
<dbReference type="AlphaFoldDB" id="A0A7X2TP30"/>
<dbReference type="GO" id="GO:0016052">
    <property type="term" value="P:carbohydrate catabolic process"/>
    <property type="evidence" value="ECO:0007669"/>
    <property type="project" value="TreeGrafter"/>
</dbReference>
<dbReference type="InterPro" id="IPR036366">
    <property type="entry name" value="PGBDSf"/>
</dbReference>
<name>A0A7X2TP30_9FIRM</name>
<dbReference type="PROSITE" id="PS51904">
    <property type="entry name" value="GLYCOSYL_HYDROL_F25_2"/>
    <property type="match status" value="1"/>
</dbReference>
<dbReference type="InterPro" id="IPR017853">
    <property type="entry name" value="GH"/>
</dbReference>
<dbReference type="Pfam" id="PF01471">
    <property type="entry name" value="PG_binding_1"/>
    <property type="match status" value="1"/>
</dbReference>
<evidence type="ECO:0000256" key="1">
    <source>
        <dbReference type="ARBA" id="ARBA00010646"/>
    </source>
</evidence>
<sequence length="625" mass="69399">MTKGIDVSQWQGTVDWNAVKNAGVAFVIPRDGYRNVMDSRFLEYVQGIQNAGIKISGIYHFLYSVTDDEARREADSSVSFAERAGLPKSTIIFADFEYDSVDKAAQRGVAITRENCTSMTVAFCERIKERGYIPGVYYNQDFRNRMYDMDKIGKYTQWLAHYTTGNPRWTCDYMQDSSTGKVHGIKGNVDTDREYGGAVNTKSREKLLKSEVAAQLMTHLVEHWYHGYSQSMRWGDGEGYCYVTVGGKTYALAQGDRDCSSAIINAYEVAGIPVKTNGATYTGNMKDVFVRCGFKWHPTRKGICTDGYKPKRGDVALNIIHHTAMFKDPDTLMQFSISETGGVTGADGDQLQNGEYDSSARGESNTRSFYDYPWDGVLEAPEVYTDGTIHETPIKVFAALSMGSNGDGVRELQKMLTAIGYSVGSAGIDGYFGSATSTALKAFQRSSGIVVDGIYGNQSQAALVSAYNKIQTTRDAQIPHIEYAVKTLHHGILQFVRDRTDFAGYANDAIVGVSIRAVNGGFVKYRVHASGRWFGWVTGCNWNDIKNGYAGNDKDSIDAIQVMYYTDIHKTGGKYYRSRYQVKPYDRKDYCSNIYDTDFSNTDGGGTAGIFGRPFTQILIDLVEA</sequence>
<dbReference type="GO" id="GO:0003796">
    <property type="term" value="F:lysozyme activity"/>
    <property type="evidence" value="ECO:0007669"/>
    <property type="project" value="InterPro"/>
</dbReference>
<dbReference type="EMBL" id="VUMV01000002">
    <property type="protein sequence ID" value="MST81593.1"/>
    <property type="molecule type" value="Genomic_DNA"/>
</dbReference>
<dbReference type="Proteomes" id="UP000466864">
    <property type="component" value="Unassembled WGS sequence"/>
</dbReference>
<dbReference type="InterPro" id="IPR002053">
    <property type="entry name" value="Glyco_hydro_25"/>
</dbReference>
<dbReference type="PANTHER" id="PTHR34135:SF2">
    <property type="entry name" value="LYSOZYME"/>
    <property type="match status" value="1"/>
</dbReference>
<feature type="domain" description="Endolysin-like" evidence="3">
    <location>
        <begin position="211"/>
        <end position="325"/>
    </location>
</feature>
<evidence type="ECO:0000259" key="2">
    <source>
        <dbReference type="Pfam" id="PF01471"/>
    </source>
</evidence>
<dbReference type="SUPFAM" id="SSF51445">
    <property type="entry name" value="(Trans)glycosidases"/>
    <property type="match status" value="1"/>
</dbReference>
<dbReference type="Gene3D" id="3.20.20.80">
    <property type="entry name" value="Glycosidases"/>
    <property type="match status" value="1"/>
</dbReference>
<dbReference type="Pfam" id="PF01183">
    <property type="entry name" value="Glyco_hydro_25"/>
    <property type="match status" value="1"/>
</dbReference>
<evidence type="ECO:0000259" key="3">
    <source>
        <dbReference type="Pfam" id="PF25309"/>
    </source>
</evidence>
<gene>
    <name evidence="4" type="ORF">FYJ60_04620</name>
</gene>
<protein>
    <submittedName>
        <fullName evidence="4">DUF1906 domain-containing protein</fullName>
    </submittedName>
</protein>
<proteinExistence type="inferred from homology"/>